<proteinExistence type="predicted"/>
<evidence type="ECO:0000256" key="1">
    <source>
        <dbReference type="SAM" id="Phobius"/>
    </source>
</evidence>
<organism evidence="2">
    <name type="scientific">Streptomyces sp. SID7499</name>
    <dbReference type="NCBI Taxonomy" id="2706086"/>
    <lineage>
        <taxon>Bacteria</taxon>
        <taxon>Bacillati</taxon>
        <taxon>Actinomycetota</taxon>
        <taxon>Actinomycetes</taxon>
        <taxon>Kitasatosporales</taxon>
        <taxon>Streptomycetaceae</taxon>
        <taxon>Streptomyces</taxon>
    </lineage>
</organism>
<dbReference type="EMBL" id="JAAGMN010001086">
    <property type="protein sequence ID" value="NEE06660.1"/>
    <property type="molecule type" value="Genomic_DNA"/>
</dbReference>
<feature type="non-terminal residue" evidence="2">
    <location>
        <position position="1"/>
    </location>
</feature>
<dbReference type="AlphaFoldDB" id="A0A6G3WMX3"/>
<accession>A0A6G3WMX3</accession>
<reference evidence="2" key="1">
    <citation type="submission" date="2020-01" db="EMBL/GenBank/DDBJ databases">
        <title>Insect and environment-associated Actinomycetes.</title>
        <authorList>
            <person name="Currrie C."/>
            <person name="Chevrette M."/>
            <person name="Carlson C."/>
            <person name="Stubbendieck R."/>
            <person name="Wendt-Pienkowski E."/>
        </authorList>
    </citation>
    <scope>NUCLEOTIDE SEQUENCE</scope>
    <source>
        <strain evidence="2">SID7499</strain>
    </source>
</reference>
<keyword evidence="1" id="KW-1133">Transmembrane helix</keyword>
<protein>
    <submittedName>
        <fullName evidence="2">YibE/F family protein</fullName>
    </submittedName>
</protein>
<name>A0A6G3WMX3_9ACTN</name>
<feature type="non-terminal residue" evidence="2">
    <location>
        <position position="74"/>
    </location>
</feature>
<sequence length="74" mass="7824">HSHGHTHSHGPAAPVSRHLRKVIAAVVIPFATAVVVGLITFWPGGAPDHERTGVGFDRQTQDGKVVQVVQVDCA</sequence>
<keyword evidence="1" id="KW-0812">Transmembrane</keyword>
<evidence type="ECO:0000313" key="2">
    <source>
        <dbReference type="EMBL" id="NEE06660.1"/>
    </source>
</evidence>
<feature type="transmembrane region" description="Helical" evidence="1">
    <location>
        <begin position="22"/>
        <end position="42"/>
    </location>
</feature>
<gene>
    <name evidence="2" type="ORF">G3M58_09410</name>
</gene>
<keyword evidence="1" id="KW-0472">Membrane</keyword>
<comment type="caution">
    <text evidence="2">The sequence shown here is derived from an EMBL/GenBank/DDBJ whole genome shotgun (WGS) entry which is preliminary data.</text>
</comment>